<sequence>MFSPPPASYECLYLKEGKNKTKQNKQTKKTQDQDGGIIKLPGLQLINHFSDALKSKQTEMRYEQRMFEQQGWTNQKPGHLGQVAFMSWLLVCFFIHSSTRRFKTYSLLSFVKLFIWYLHFWYVQRLWTPDHHTHMRVFPKLLPQSWKHTIV</sequence>
<dbReference type="EMBL" id="CM040468">
    <property type="protein sequence ID" value="MCI4386398.1"/>
    <property type="molecule type" value="Genomic_DNA"/>
</dbReference>
<proteinExistence type="predicted"/>
<evidence type="ECO:0000313" key="2">
    <source>
        <dbReference type="Proteomes" id="UP000829447"/>
    </source>
</evidence>
<comment type="caution">
    <text evidence="1">The sequence shown here is derived from an EMBL/GenBank/DDBJ whole genome shotgun (WGS) entry which is preliminary data.</text>
</comment>
<reference evidence="1 2" key="1">
    <citation type="journal article" date="2022" name="bioRxiv">
        <title>An ancient truncated duplication of the anti-Mullerian hormone receptor type 2 gene is a potential conserved master sex determinant in the Pangasiidae catfish family.</title>
        <authorList>
            <person name="Wen M."/>
            <person name="Pan Q."/>
            <person name="Jouanno E."/>
            <person name="Montfort J."/>
            <person name="Zahm M."/>
            <person name="Cabau C."/>
            <person name="Klopp C."/>
            <person name="Iampietro C."/>
            <person name="Roques C."/>
            <person name="Bouchez O."/>
            <person name="Castinel A."/>
            <person name="Donnadieu C."/>
            <person name="Parrinello H."/>
            <person name="Poncet C."/>
            <person name="Belmonte E."/>
            <person name="Gautier V."/>
            <person name="Avarre J.-C."/>
            <person name="Dugue R."/>
            <person name="Gustiano R."/>
            <person name="Ha T.T.T."/>
            <person name="Campet M."/>
            <person name="Sriphairoj K."/>
            <person name="Ribolli J."/>
            <person name="de Almeida F.L."/>
            <person name="Desvignes T."/>
            <person name="Postlethwait J.H."/>
            <person name="Bucao C.F."/>
            <person name="Robinson-Rechavi M."/>
            <person name="Bobe J."/>
            <person name="Herpin A."/>
            <person name="Guiguen Y."/>
        </authorList>
    </citation>
    <scope>NUCLEOTIDE SEQUENCE [LARGE SCALE GENOMIC DNA]</scope>
    <source>
        <strain evidence="1">YG-Dec2019</strain>
    </source>
</reference>
<organism evidence="1 2">
    <name type="scientific">Pangasianodon gigas</name>
    <name type="common">Mekong giant catfish</name>
    <name type="synonym">Pangasius gigas</name>
    <dbReference type="NCBI Taxonomy" id="30993"/>
    <lineage>
        <taxon>Eukaryota</taxon>
        <taxon>Metazoa</taxon>
        <taxon>Chordata</taxon>
        <taxon>Craniata</taxon>
        <taxon>Vertebrata</taxon>
        <taxon>Euteleostomi</taxon>
        <taxon>Actinopterygii</taxon>
        <taxon>Neopterygii</taxon>
        <taxon>Teleostei</taxon>
        <taxon>Ostariophysi</taxon>
        <taxon>Siluriformes</taxon>
        <taxon>Pangasiidae</taxon>
        <taxon>Pangasianodon</taxon>
    </lineage>
</organism>
<evidence type="ECO:0000313" key="1">
    <source>
        <dbReference type="EMBL" id="MCI4386398.1"/>
    </source>
</evidence>
<accession>A0ACC5X510</accession>
<gene>
    <name evidence="1" type="ORF">PGIGA_G00062040</name>
</gene>
<protein>
    <submittedName>
        <fullName evidence="1">Uncharacterized protein</fullName>
    </submittedName>
</protein>
<name>A0ACC5X510_PANGG</name>
<keyword evidence="2" id="KW-1185">Reference proteome</keyword>
<dbReference type="Proteomes" id="UP000829447">
    <property type="component" value="Linkage Group LG15"/>
</dbReference>